<keyword evidence="5" id="KW-0489">Methyltransferase</keyword>
<evidence type="ECO:0000256" key="4">
    <source>
        <dbReference type="ARBA" id="ARBA00022490"/>
    </source>
</evidence>
<reference evidence="10" key="1">
    <citation type="journal article" date="2012" name="Proc. Natl. Acad. Sci. U.S.A.">
        <title>Antigenic diversity is generated by distinct evolutionary mechanisms in African trypanosome species.</title>
        <authorList>
            <person name="Jackson A.P."/>
            <person name="Berry A."/>
            <person name="Aslett M."/>
            <person name="Allison H.C."/>
            <person name="Burton P."/>
            <person name="Vavrova-Anderson J."/>
            <person name="Brown R."/>
            <person name="Browne H."/>
            <person name="Corton N."/>
            <person name="Hauser H."/>
            <person name="Gamble J."/>
            <person name="Gilderthorp R."/>
            <person name="Marcello L."/>
            <person name="McQuillan J."/>
            <person name="Otto T.D."/>
            <person name="Quail M.A."/>
            <person name="Sanders M.J."/>
            <person name="van Tonder A."/>
            <person name="Ginger M.L."/>
            <person name="Field M.C."/>
            <person name="Barry J.D."/>
            <person name="Hertz-Fowler C."/>
            <person name="Berriman M."/>
        </authorList>
    </citation>
    <scope>NUCLEOTIDE SEQUENCE</scope>
    <source>
        <strain evidence="10">Y486</strain>
    </source>
</reference>
<accession>G0U2D0</accession>
<dbReference type="GO" id="GO:0005737">
    <property type="term" value="C:cytoplasm"/>
    <property type="evidence" value="ECO:0007669"/>
    <property type="project" value="UniProtKB-SubCell"/>
</dbReference>
<evidence type="ECO:0000256" key="2">
    <source>
        <dbReference type="ARBA" id="ARBA00004496"/>
    </source>
</evidence>
<evidence type="ECO:0000256" key="5">
    <source>
        <dbReference type="ARBA" id="ARBA00022603"/>
    </source>
</evidence>
<gene>
    <name evidence="10" type="ORF">TVY486_0902550</name>
</gene>
<evidence type="ECO:0000256" key="8">
    <source>
        <dbReference type="ARBA" id="ARBA00023242"/>
    </source>
</evidence>
<dbReference type="EMBL" id="HE573025">
    <property type="protein sequence ID" value="CCC50433.1"/>
    <property type="molecule type" value="Genomic_DNA"/>
</dbReference>
<keyword evidence="4" id="KW-0963">Cytoplasm</keyword>
<dbReference type="SUPFAM" id="SSF53335">
    <property type="entry name" value="S-adenosyl-L-methionine-dependent methyltransferases"/>
    <property type="match status" value="1"/>
</dbReference>
<evidence type="ECO:0000256" key="9">
    <source>
        <dbReference type="ARBA" id="ARBA00038126"/>
    </source>
</evidence>
<dbReference type="GO" id="GO:0005634">
    <property type="term" value="C:nucleus"/>
    <property type="evidence" value="ECO:0007669"/>
    <property type="project" value="UniProtKB-SubCell"/>
</dbReference>
<evidence type="ECO:0000256" key="3">
    <source>
        <dbReference type="ARBA" id="ARBA00012533"/>
    </source>
</evidence>
<proteinExistence type="inferred from homology"/>
<dbReference type="AlphaFoldDB" id="G0U2D0"/>
<comment type="subcellular location">
    <subcellularLocation>
        <location evidence="2">Cytoplasm</location>
    </subcellularLocation>
    <subcellularLocation>
        <location evidence="1">Nucleus</location>
    </subcellularLocation>
</comment>
<dbReference type="EC" id="2.1.1.85" evidence="3"/>
<evidence type="ECO:0000256" key="1">
    <source>
        <dbReference type="ARBA" id="ARBA00004123"/>
    </source>
</evidence>
<comment type="similarity">
    <text evidence="9">Belongs to the methyltransferase superfamily. METTL18 family.</text>
</comment>
<dbReference type="PANTHER" id="PTHR14614:SF39">
    <property type="entry name" value="HISTIDINE PROTEIN METHYLTRANSFERASE 1 HOMOLOG"/>
    <property type="match status" value="1"/>
</dbReference>
<keyword evidence="6" id="KW-0808">Transferase</keyword>
<dbReference type="GO" id="GO:0032259">
    <property type="term" value="P:methylation"/>
    <property type="evidence" value="ECO:0007669"/>
    <property type="project" value="UniProtKB-KW"/>
</dbReference>
<dbReference type="GO" id="GO:0018064">
    <property type="term" value="F:protein-L-histidine N-tele-methyltransferase activity"/>
    <property type="evidence" value="ECO:0007669"/>
    <property type="project" value="UniProtKB-EC"/>
</dbReference>
<dbReference type="InterPro" id="IPR029063">
    <property type="entry name" value="SAM-dependent_MTases_sf"/>
</dbReference>
<keyword evidence="8" id="KW-0539">Nucleus</keyword>
<dbReference type="PANTHER" id="PTHR14614">
    <property type="entry name" value="HEPATOCELLULAR CARCINOMA-ASSOCIATED ANTIGEN"/>
    <property type="match status" value="1"/>
</dbReference>
<keyword evidence="7" id="KW-0949">S-adenosyl-L-methionine</keyword>
<evidence type="ECO:0000256" key="7">
    <source>
        <dbReference type="ARBA" id="ARBA00022691"/>
    </source>
</evidence>
<evidence type="ECO:0000256" key="6">
    <source>
        <dbReference type="ARBA" id="ARBA00022679"/>
    </source>
</evidence>
<protein>
    <recommendedName>
        <fullName evidence="3">protein-histidine N-methyltransferase</fullName>
        <ecNumber evidence="3">2.1.1.85</ecNumber>
    </recommendedName>
</protein>
<dbReference type="InterPro" id="IPR019410">
    <property type="entry name" value="Methyltransf_16"/>
</dbReference>
<evidence type="ECO:0000313" key="10">
    <source>
        <dbReference type="EMBL" id="CCC50433.1"/>
    </source>
</evidence>
<organism evidence="10">
    <name type="scientific">Trypanosoma vivax (strain Y486)</name>
    <dbReference type="NCBI Taxonomy" id="1055687"/>
    <lineage>
        <taxon>Eukaryota</taxon>
        <taxon>Discoba</taxon>
        <taxon>Euglenozoa</taxon>
        <taxon>Kinetoplastea</taxon>
        <taxon>Metakinetoplastina</taxon>
        <taxon>Trypanosomatida</taxon>
        <taxon>Trypanosomatidae</taxon>
        <taxon>Trypanosoma</taxon>
        <taxon>Duttonella</taxon>
    </lineage>
</organism>
<name>G0U2D0_TRYVY</name>
<dbReference type="Gene3D" id="3.40.50.150">
    <property type="entry name" value="Vaccinia Virus protein VP39"/>
    <property type="match status" value="1"/>
</dbReference>
<dbReference type="VEuPathDB" id="TriTrypDB:TvY486_0902550"/>
<sequence length="376" mass="41524">MSLMDAIPLLSASYFVVIQVTIEPFMSREGFHFYFGPDEDIEVRSAGARTTFLEVPVEAGPTVSLDELPIYVLSPELLAEWAGSFPKSRNDKMELCINTLPCPLTLIYQKAPRVVELTTYDRQEQRDIIPGKYYGGLKVWSCAPYLVKYMFANRSMFTSFFSSSDGLRCGETANVGKNPSLHPVVVEVGCGQGLPGIAALILGARHVIFQDYNEEVHRLCVVPNIGINFAPNCEGATVLQKNHNSFPVVQLASGDWNAMTWHDSKDDTKATARVRRSMVLLGSDVTFDDEACAKLALLVARLLFVNGGVAFIASKRYYFGTNGGALEFQKRCEECGLTVHEASRSDMEGGMQHVILRIECLDLGGMLGKEIAVQQR</sequence>